<evidence type="ECO:0000313" key="2">
    <source>
        <dbReference type="EMBL" id="GAB48328.1"/>
    </source>
</evidence>
<feature type="region of interest" description="Disordered" evidence="1">
    <location>
        <begin position="33"/>
        <end position="74"/>
    </location>
</feature>
<dbReference type="EMBL" id="BAFE01000051">
    <property type="protein sequence ID" value="GAB48328.1"/>
    <property type="molecule type" value="Genomic_DNA"/>
</dbReference>
<dbReference type="Proteomes" id="UP000004367">
    <property type="component" value="Unassembled WGS sequence"/>
</dbReference>
<keyword evidence="3" id="KW-1185">Reference proteome</keyword>
<reference evidence="2 3" key="1">
    <citation type="submission" date="2012-02" db="EMBL/GenBank/DDBJ databases">
        <title>Whole genome shotgun sequence of Mobilicoccus pelagius NBRC 104925.</title>
        <authorList>
            <person name="Yoshida Y."/>
            <person name="Hosoyama A."/>
            <person name="Tsuchikane K."/>
            <person name="Katsumata H."/>
            <person name="Yamazaki S."/>
            <person name="Fujita N."/>
        </authorList>
    </citation>
    <scope>NUCLEOTIDE SEQUENCE [LARGE SCALE GENOMIC DNA]</scope>
    <source>
        <strain evidence="2 3">NBRC 104925</strain>
    </source>
</reference>
<proteinExistence type="predicted"/>
<organism evidence="2 3">
    <name type="scientific">Mobilicoccus pelagius NBRC 104925</name>
    <dbReference type="NCBI Taxonomy" id="1089455"/>
    <lineage>
        <taxon>Bacteria</taxon>
        <taxon>Bacillati</taxon>
        <taxon>Actinomycetota</taxon>
        <taxon>Actinomycetes</taxon>
        <taxon>Micrococcales</taxon>
        <taxon>Dermatophilaceae</taxon>
        <taxon>Mobilicoccus</taxon>
    </lineage>
</organism>
<evidence type="ECO:0000256" key="1">
    <source>
        <dbReference type="SAM" id="MobiDB-lite"/>
    </source>
</evidence>
<protein>
    <submittedName>
        <fullName evidence="2">Uncharacterized protein</fullName>
    </submittedName>
</protein>
<dbReference type="AlphaFoldDB" id="H5URH0"/>
<name>H5URH0_9MICO</name>
<dbReference type="eggNOG" id="ENOG502ZM1X">
    <property type="taxonomic scope" value="Bacteria"/>
</dbReference>
<comment type="caution">
    <text evidence="2">The sequence shown here is derived from an EMBL/GenBank/DDBJ whole genome shotgun (WGS) entry which is preliminary data.</text>
</comment>
<sequence>MVTRTFQVDRYLPRTARQARFVAAFDDDGKLRYREDRPMWGREPLPVRHDHRPGDGDERPGRRGDQREDVGGDR</sequence>
<accession>H5URH0</accession>
<dbReference type="STRING" id="1089455.MOPEL_071_00440"/>
<gene>
    <name evidence="2" type="ORF">MOPEL_071_00440</name>
</gene>
<evidence type="ECO:0000313" key="3">
    <source>
        <dbReference type="Proteomes" id="UP000004367"/>
    </source>
</evidence>